<dbReference type="InterPro" id="IPR011701">
    <property type="entry name" value="MFS"/>
</dbReference>
<dbReference type="InterPro" id="IPR036259">
    <property type="entry name" value="MFS_trans_sf"/>
</dbReference>
<keyword evidence="4 8" id="KW-0812">Transmembrane</keyword>
<feature type="transmembrane region" description="Helical" evidence="8">
    <location>
        <begin position="411"/>
        <end position="435"/>
    </location>
</feature>
<keyword evidence="5 8" id="KW-1133">Transmembrane helix</keyword>
<reference evidence="9" key="1">
    <citation type="submission" date="2021-01" db="EMBL/GenBank/DDBJ databases">
        <authorList>
            <person name="Corre E."/>
            <person name="Pelletier E."/>
            <person name="Niang G."/>
            <person name="Scheremetjew M."/>
            <person name="Finn R."/>
            <person name="Kale V."/>
            <person name="Holt S."/>
            <person name="Cochrane G."/>
            <person name="Meng A."/>
            <person name="Brown T."/>
            <person name="Cohen L."/>
        </authorList>
    </citation>
    <scope>NUCLEOTIDE SEQUENCE</scope>
    <source>
        <strain evidence="9">SL-175</strain>
    </source>
</reference>
<gene>
    <name evidence="9" type="ORF">MANT1106_LOCUS17268</name>
</gene>
<dbReference type="Gene3D" id="1.20.1250.20">
    <property type="entry name" value="MFS general substrate transporter like domains"/>
    <property type="match status" value="1"/>
</dbReference>
<feature type="transmembrane region" description="Helical" evidence="8">
    <location>
        <begin position="285"/>
        <end position="307"/>
    </location>
</feature>
<comment type="similarity">
    <text evidence="2">Belongs to the SLC43A transporter (TC 2.A.1.44) family.</text>
</comment>
<comment type="subcellular location">
    <subcellularLocation>
        <location evidence="1">Membrane</location>
        <topology evidence="1">Multi-pass membrane protein</topology>
    </subcellularLocation>
</comment>
<dbReference type="AlphaFoldDB" id="A0A7S0XDU2"/>
<feature type="transmembrane region" description="Helical" evidence="8">
    <location>
        <begin position="183"/>
        <end position="202"/>
    </location>
</feature>
<dbReference type="PANTHER" id="PTHR20772">
    <property type="entry name" value="PROTEIN FMP42"/>
    <property type="match status" value="1"/>
</dbReference>
<accession>A0A7S0XDU2</accession>
<evidence type="ECO:0008006" key="10">
    <source>
        <dbReference type="Google" id="ProtNLM"/>
    </source>
</evidence>
<dbReference type="GO" id="GO:0016020">
    <property type="term" value="C:membrane"/>
    <property type="evidence" value="ECO:0007669"/>
    <property type="project" value="UniProtKB-SubCell"/>
</dbReference>
<feature type="compositionally biased region" description="Polar residues" evidence="7">
    <location>
        <begin position="580"/>
        <end position="591"/>
    </location>
</feature>
<dbReference type="GO" id="GO:0022857">
    <property type="term" value="F:transmembrane transporter activity"/>
    <property type="evidence" value="ECO:0007669"/>
    <property type="project" value="InterPro"/>
</dbReference>
<evidence type="ECO:0000313" key="9">
    <source>
        <dbReference type="EMBL" id="CAD8716414.1"/>
    </source>
</evidence>
<keyword evidence="6 8" id="KW-0472">Membrane</keyword>
<evidence type="ECO:0000256" key="2">
    <source>
        <dbReference type="ARBA" id="ARBA00006595"/>
    </source>
</evidence>
<name>A0A7S0XDU2_9CHLO</name>
<feature type="region of interest" description="Disordered" evidence="7">
    <location>
        <begin position="442"/>
        <end position="472"/>
    </location>
</feature>
<organism evidence="9">
    <name type="scientific">Mantoniella antarctica</name>
    <dbReference type="NCBI Taxonomy" id="81844"/>
    <lineage>
        <taxon>Eukaryota</taxon>
        <taxon>Viridiplantae</taxon>
        <taxon>Chlorophyta</taxon>
        <taxon>Mamiellophyceae</taxon>
        <taxon>Mamiellales</taxon>
        <taxon>Mamiellaceae</taxon>
        <taxon>Mantoniella</taxon>
    </lineage>
</organism>
<sequence length="591" mass="62043">MGAGEMTSPPVTPARRTALFTLASLHVILCSGTAYGWTAIRPVLLNAGVFAASTEVDQARKLNLMSTMGIAANALCKLPLGMILDKCGPRATSILGGLMVTGGSLLLALGDRDSLYQMASGYFLLGVAGPFVQMPCFQFSELYGAAKGSAMSQLVTCFELSTGVFEVMHMLNVSSWNVSLPSMFIAFSAVGGFITVTAVFFWPDAPHKPPPPPAGAVGSSGAGQPPPPSLTQVSLMKQICSGPFAIATSFMVVHIFRQGLILATIGPQMEAFFPEKQASFLSDAFSIVLPLGFLPMAVLTAAGAAGYILSRPNLAFVFVNLLSMTYGLMLLVPNVYVYFAIFVIFPLARQFVFSTFFSYTAGMFGYASFGRISGVASTIAGLVQLTMSEVVTRTEKGGAPFPATMSAAQRWQIVDLVLALIPALLLVQPIIALAAQRRAERDEASGGDYETDGDDMESGMPGERIGSSRRESRGAALNAPLLMGLDIARESSHISIVDLGNSVSSQVNKGSLCGADKWDIYASSHASPALLSGSYLPSARRPLGTPTSHTSSMLGRSLANPSSGLGSQGQAGSHTVREGFQQSGNDSSDSP</sequence>
<dbReference type="EMBL" id="HBFC01028950">
    <property type="protein sequence ID" value="CAD8716414.1"/>
    <property type="molecule type" value="Transcribed_RNA"/>
</dbReference>
<evidence type="ECO:0000256" key="1">
    <source>
        <dbReference type="ARBA" id="ARBA00004141"/>
    </source>
</evidence>
<feature type="region of interest" description="Disordered" evidence="7">
    <location>
        <begin position="533"/>
        <end position="591"/>
    </location>
</feature>
<dbReference type="InterPro" id="IPR052599">
    <property type="entry name" value="SLC43A_AATransporter"/>
</dbReference>
<dbReference type="Pfam" id="PF07690">
    <property type="entry name" value="MFS_1"/>
    <property type="match status" value="1"/>
</dbReference>
<evidence type="ECO:0000256" key="6">
    <source>
        <dbReference type="ARBA" id="ARBA00023136"/>
    </source>
</evidence>
<feature type="transmembrane region" description="Helical" evidence="8">
    <location>
        <begin position="91"/>
        <end position="109"/>
    </location>
</feature>
<evidence type="ECO:0000256" key="7">
    <source>
        <dbReference type="SAM" id="MobiDB-lite"/>
    </source>
</evidence>
<feature type="compositionally biased region" description="Low complexity" evidence="7">
    <location>
        <begin position="562"/>
        <end position="573"/>
    </location>
</feature>
<proteinExistence type="inferred from homology"/>
<dbReference type="PANTHER" id="PTHR20772:SF2">
    <property type="entry name" value="PROTEIN FMP42"/>
    <property type="match status" value="1"/>
</dbReference>
<evidence type="ECO:0000256" key="8">
    <source>
        <dbReference type="SAM" id="Phobius"/>
    </source>
</evidence>
<dbReference type="SUPFAM" id="SSF103473">
    <property type="entry name" value="MFS general substrate transporter"/>
    <property type="match status" value="1"/>
</dbReference>
<evidence type="ECO:0000256" key="5">
    <source>
        <dbReference type="ARBA" id="ARBA00022989"/>
    </source>
</evidence>
<keyword evidence="3" id="KW-0813">Transport</keyword>
<evidence type="ECO:0000256" key="3">
    <source>
        <dbReference type="ARBA" id="ARBA00022448"/>
    </source>
</evidence>
<feature type="compositionally biased region" description="Polar residues" evidence="7">
    <location>
        <begin position="545"/>
        <end position="554"/>
    </location>
</feature>
<protein>
    <recommendedName>
        <fullName evidence="10">Major facilitator superfamily (MFS) profile domain-containing protein</fullName>
    </recommendedName>
</protein>
<feature type="transmembrane region" description="Helical" evidence="8">
    <location>
        <begin position="244"/>
        <end position="265"/>
    </location>
</feature>
<evidence type="ECO:0000256" key="4">
    <source>
        <dbReference type="ARBA" id="ARBA00022692"/>
    </source>
</evidence>